<keyword evidence="2" id="KW-0805">Transcription regulation</keyword>
<name>A0A498KCU9_MALDO</name>
<comment type="similarity">
    <text evidence="1">Belongs to the mTERF family.</text>
</comment>
<dbReference type="FunFam" id="1.25.70.10:FF:000001">
    <property type="entry name" value="Mitochondrial transcription termination factor-like"/>
    <property type="match status" value="1"/>
</dbReference>
<dbReference type="AlphaFoldDB" id="A0A498KCU9"/>
<evidence type="ECO:0000256" key="2">
    <source>
        <dbReference type="ARBA" id="ARBA00022472"/>
    </source>
</evidence>
<dbReference type="Proteomes" id="UP000290289">
    <property type="component" value="Chromosome 2"/>
</dbReference>
<proteinExistence type="inferred from homology"/>
<dbReference type="EMBL" id="RDQH01000328">
    <property type="protein sequence ID" value="RXI05186.1"/>
    <property type="molecule type" value="Genomic_DNA"/>
</dbReference>
<evidence type="ECO:0000256" key="1">
    <source>
        <dbReference type="ARBA" id="ARBA00007692"/>
    </source>
</evidence>
<evidence type="ECO:0000313" key="5">
    <source>
        <dbReference type="Proteomes" id="UP000290289"/>
    </source>
</evidence>
<dbReference type="GO" id="GO:0006353">
    <property type="term" value="P:DNA-templated transcription termination"/>
    <property type="evidence" value="ECO:0007669"/>
    <property type="project" value="UniProtKB-KW"/>
</dbReference>
<evidence type="ECO:0000313" key="4">
    <source>
        <dbReference type="EMBL" id="RXI05186.1"/>
    </source>
</evidence>
<reference evidence="4 5" key="1">
    <citation type="submission" date="2018-10" db="EMBL/GenBank/DDBJ databases">
        <title>A high-quality apple genome assembly.</title>
        <authorList>
            <person name="Hu J."/>
        </authorList>
    </citation>
    <scope>NUCLEOTIDE SEQUENCE [LARGE SCALE GENOMIC DNA]</scope>
    <source>
        <strain evidence="5">cv. HFTH1</strain>
        <tissue evidence="4">Young leaf</tissue>
    </source>
</reference>
<gene>
    <name evidence="4" type="ORF">DVH24_006443</name>
</gene>
<dbReference type="SMART" id="SM00733">
    <property type="entry name" value="Mterf"/>
    <property type="match status" value="6"/>
</dbReference>
<keyword evidence="3" id="KW-0809">Transit peptide</keyword>
<keyword evidence="2" id="KW-0804">Transcription</keyword>
<dbReference type="PANTHER" id="PTHR13068">
    <property type="entry name" value="CGI-12 PROTEIN-RELATED"/>
    <property type="match status" value="1"/>
</dbReference>
<keyword evidence="5" id="KW-1185">Reference proteome</keyword>
<dbReference type="PANTHER" id="PTHR13068:SF133">
    <property type="entry name" value="MITOCHONDRIAL TRANSCRIPTION TERMINATION FACTOR FAMILY PROTEIN"/>
    <property type="match status" value="1"/>
</dbReference>
<comment type="caution">
    <text evidence="4">The sequence shown here is derived from an EMBL/GenBank/DDBJ whole genome shotgun (WGS) entry which is preliminary data.</text>
</comment>
<protein>
    <submittedName>
        <fullName evidence="4">Uncharacterized protein</fullName>
    </submittedName>
</protein>
<keyword evidence="2" id="KW-0806">Transcription termination</keyword>
<dbReference type="InterPro" id="IPR038538">
    <property type="entry name" value="MTERF_sf"/>
</dbReference>
<dbReference type="InterPro" id="IPR003690">
    <property type="entry name" value="MTERF"/>
</dbReference>
<accession>A0A498KCU9</accession>
<sequence>MSPLCNFNSLRLGFSTSSSTFASKYLKPSHFPPHIQILCGHLTSKIPETHHSFTVNYLINSCGLSPEGAISASKWVELRSPKIADSFLSFLRNHGFSATQISKVVRSCPQLLYSNPEKTLLPKLEFFRSTGVSREALAKTLAYDPHILAMSLEKRITPTYNFLRSIISEKNFVAFLKGGSRIFLEGHSKNVAPNIEILRELGMPQSRISLLLTHFPTCLLRKPEDFGRVVDEVKQMGFNLETSMSVMAIKALCSRNSKSIWNRNSEAYKRWGWSDDEVLAAFRQFPQCMTKSEKKITQVMELLVNKMGWPLRMITKYPVVMSLSLEKRIIPRCKVVKVLRLKGLVNIENLSLSTVFLPTEKKFLDRFVTSYLHQVPQIVSVYHGNVLIQDV</sequence>
<evidence type="ECO:0000256" key="3">
    <source>
        <dbReference type="ARBA" id="ARBA00022946"/>
    </source>
</evidence>
<organism evidence="4 5">
    <name type="scientific">Malus domestica</name>
    <name type="common">Apple</name>
    <name type="synonym">Pyrus malus</name>
    <dbReference type="NCBI Taxonomy" id="3750"/>
    <lineage>
        <taxon>Eukaryota</taxon>
        <taxon>Viridiplantae</taxon>
        <taxon>Streptophyta</taxon>
        <taxon>Embryophyta</taxon>
        <taxon>Tracheophyta</taxon>
        <taxon>Spermatophyta</taxon>
        <taxon>Magnoliopsida</taxon>
        <taxon>eudicotyledons</taxon>
        <taxon>Gunneridae</taxon>
        <taxon>Pentapetalae</taxon>
        <taxon>rosids</taxon>
        <taxon>fabids</taxon>
        <taxon>Rosales</taxon>
        <taxon>Rosaceae</taxon>
        <taxon>Amygdaloideae</taxon>
        <taxon>Maleae</taxon>
        <taxon>Malus</taxon>
    </lineage>
</organism>
<dbReference type="Pfam" id="PF02536">
    <property type="entry name" value="mTERF"/>
    <property type="match status" value="2"/>
</dbReference>
<dbReference type="Gene3D" id="1.25.70.10">
    <property type="entry name" value="Transcription termination factor 3, mitochondrial"/>
    <property type="match status" value="1"/>
</dbReference>
<dbReference type="GO" id="GO:0003676">
    <property type="term" value="F:nucleic acid binding"/>
    <property type="evidence" value="ECO:0007669"/>
    <property type="project" value="InterPro"/>
</dbReference>